<proteinExistence type="predicted"/>
<protein>
    <submittedName>
        <fullName evidence="2">Uncharacterized protein</fullName>
    </submittedName>
</protein>
<organism evidence="2 3">
    <name type="scientific">Streptomyces rubrogriseus</name>
    <dbReference type="NCBI Taxonomy" id="194673"/>
    <lineage>
        <taxon>Bacteria</taxon>
        <taxon>Bacillati</taxon>
        <taxon>Actinomycetota</taxon>
        <taxon>Actinomycetes</taxon>
        <taxon>Kitasatosporales</taxon>
        <taxon>Streptomycetaceae</taxon>
        <taxon>Streptomyces</taxon>
        <taxon>Streptomyces violaceoruber group</taxon>
    </lineage>
</organism>
<sequence>MARGNVTGSSTRYTGTPPAPPAAATPSSGTDGLTGRDGAIVAGEDVTDSHTDYRS</sequence>
<reference evidence="2 3" key="1">
    <citation type="submission" date="2020-01" db="EMBL/GenBank/DDBJ databases">
        <title>Insect and environment-associated Actinomycetes.</title>
        <authorList>
            <person name="Currrie C."/>
            <person name="Chevrette M."/>
            <person name="Carlson C."/>
            <person name="Stubbendieck R."/>
            <person name="Wendt-Pienkowski E."/>
        </authorList>
    </citation>
    <scope>NUCLEOTIDE SEQUENCE [LARGE SCALE GENOMIC DNA]</scope>
    <source>
        <strain evidence="2 3">SID7739</strain>
    </source>
</reference>
<dbReference type="EMBL" id="JAAGMQ010000582">
    <property type="protein sequence ID" value="NEC35325.1"/>
    <property type="molecule type" value="Genomic_DNA"/>
</dbReference>
<evidence type="ECO:0000313" key="2">
    <source>
        <dbReference type="EMBL" id="NEC35325.1"/>
    </source>
</evidence>
<dbReference type="RefSeq" id="WP_158709865.1">
    <property type="nucleotide sequence ID" value="NZ_JAAGMQ010000582.1"/>
</dbReference>
<gene>
    <name evidence="2" type="ORF">G3I66_19470</name>
</gene>
<dbReference type="AlphaFoldDB" id="A0A6G3TFU9"/>
<feature type="compositionally biased region" description="Polar residues" evidence="1">
    <location>
        <begin position="1"/>
        <end position="13"/>
    </location>
</feature>
<dbReference type="Proteomes" id="UP000475666">
    <property type="component" value="Unassembled WGS sequence"/>
</dbReference>
<evidence type="ECO:0000256" key="1">
    <source>
        <dbReference type="SAM" id="MobiDB-lite"/>
    </source>
</evidence>
<evidence type="ECO:0000313" key="3">
    <source>
        <dbReference type="Proteomes" id="UP000475666"/>
    </source>
</evidence>
<comment type="caution">
    <text evidence="2">The sequence shown here is derived from an EMBL/GenBank/DDBJ whole genome shotgun (WGS) entry which is preliminary data.</text>
</comment>
<accession>A0A6G3TFU9</accession>
<name>A0A6G3TFU9_9ACTN</name>
<feature type="region of interest" description="Disordered" evidence="1">
    <location>
        <begin position="1"/>
        <end position="55"/>
    </location>
</feature>